<dbReference type="Gene3D" id="1.10.10.2910">
    <property type="match status" value="1"/>
</dbReference>
<dbReference type="Gene3D" id="1.10.260.40">
    <property type="entry name" value="lambda repressor-like DNA-binding domains"/>
    <property type="match status" value="1"/>
</dbReference>
<evidence type="ECO:0000313" key="3">
    <source>
        <dbReference type="EMBL" id="GAA4799313.1"/>
    </source>
</evidence>
<dbReference type="SUPFAM" id="SSF47413">
    <property type="entry name" value="lambda repressor-like DNA-binding domains"/>
    <property type="match status" value="1"/>
</dbReference>
<comment type="caution">
    <text evidence="3">The sequence shown here is derived from an EMBL/GenBank/DDBJ whole genome shotgun (WGS) entry which is preliminary data.</text>
</comment>
<evidence type="ECO:0000313" key="4">
    <source>
        <dbReference type="Proteomes" id="UP001500187"/>
    </source>
</evidence>
<evidence type="ECO:0000256" key="1">
    <source>
        <dbReference type="ARBA" id="ARBA00007227"/>
    </source>
</evidence>
<dbReference type="PROSITE" id="PS50943">
    <property type="entry name" value="HTH_CROC1"/>
    <property type="match status" value="1"/>
</dbReference>
<dbReference type="InterPro" id="IPR052345">
    <property type="entry name" value="Rad_response_metalloprotease"/>
</dbReference>
<feature type="domain" description="HTH cro/C1-type" evidence="2">
    <location>
        <begin position="13"/>
        <end position="65"/>
    </location>
</feature>
<keyword evidence="4" id="KW-1185">Reference proteome</keyword>
<dbReference type="InterPro" id="IPR010982">
    <property type="entry name" value="Lambda_DNA-bd_dom_sf"/>
</dbReference>
<comment type="similarity">
    <text evidence="1">Belongs to the short-chain fatty acyl-CoA assimilation regulator (ScfR) family.</text>
</comment>
<dbReference type="RefSeq" id="WP_345446894.1">
    <property type="nucleotide sequence ID" value="NZ_BAABKP010000005.1"/>
</dbReference>
<accession>A0ABP9BRX4</accession>
<dbReference type="EMBL" id="BAABKP010000005">
    <property type="protein sequence ID" value="GAA4799313.1"/>
    <property type="molecule type" value="Genomic_DNA"/>
</dbReference>
<reference evidence="4" key="1">
    <citation type="journal article" date="2019" name="Int. J. Syst. Evol. Microbiol.">
        <title>The Global Catalogue of Microorganisms (GCM) 10K type strain sequencing project: providing services to taxonomists for standard genome sequencing and annotation.</title>
        <authorList>
            <consortium name="The Broad Institute Genomics Platform"/>
            <consortium name="The Broad Institute Genome Sequencing Center for Infectious Disease"/>
            <person name="Wu L."/>
            <person name="Ma J."/>
        </authorList>
    </citation>
    <scope>NUCLEOTIDE SEQUENCE [LARGE SCALE GENOMIC DNA]</scope>
    <source>
        <strain evidence="4">JCM 18541</strain>
    </source>
</reference>
<evidence type="ECO:0000259" key="2">
    <source>
        <dbReference type="PROSITE" id="PS50943"/>
    </source>
</evidence>
<gene>
    <name evidence="3" type="ORF">GCM10023352_18970</name>
</gene>
<proteinExistence type="inferred from homology"/>
<dbReference type="Pfam" id="PF06114">
    <property type="entry name" value="Peptidase_M78"/>
    <property type="match status" value="1"/>
</dbReference>
<organism evidence="3 4">
    <name type="scientific">Rothia endophytica</name>
    <dbReference type="NCBI Taxonomy" id="1324766"/>
    <lineage>
        <taxon>Bacteria</taxon>
        <taxon>Bacillati</taxon>
        <taxon>Actinomycetota</taxon>
        <taxon>Actinomycetes</taxon>
        <taxon>Micrococcales</taxon>
        <taxon>Micrococcaceae</taxon>
        <taxon>Rothia</taxon>
    </lineage>
</organism>
<dbReference type="CDD" id="cd00093">
    <property type="entry name" value="HTH_XRE"/>
    <property type="match status" value="1"/>
</dbReference>
<sequence>MNKQANTIDPTRVQVAREISGLTKVELAAFLGVTPRTINTFENEGAPDKHREALATATGRPTGFFSDESFERIDIENVLFRAAKKVPQKAKNGSTSLGAVGLQFYAQLVAPYSLPAVDVPTVDSSSPEAAAQRIRTAWSLREDPLPNMIQLFESRGIRVLSLPKSIQKLDAFSYWYTDGKPYIFLNTSKTAERVRFDLAHELGHLVMHARGATEGADLEKEADRFAAEFLMPSRAINRDMPAYADVSTVLKLKKKYRVSAMAMNYRGGELGILKEWGLRQNYAELAKRGFRLGEPGGLPLDRSRVIPFVVSQMREKGQSMAQLAAEVGVTMQDVNGFLFGEVLAPVSASKQDDVQGSSDYQIPVLSVVR</sequence>
<dbReference type="PANTHER" id="PTHR43236">
    <property type="entry name" value="ANTITOXIN HIGA1"/>
    <property type="match status" value="1"/>
</dbReference>
<name>A0ABP9BRX4_9MICC</name>
<dbReference type="PANTHER" id="PTHR43236:SF1">
    <property type="entry name" value="BLL7220 PROTEIN"/>
    <property type="match status" value="1"/>
</dbReference>
<protein>
    <submittedName>
        <fullName evidence="3">ImmA/IrrE family metallo-endopeptidase</fullName>
    </submittedName>
</protein>
<dbReference type="InterPro" id="IPR001387">
    <property type="entry name" value="Cro/C1-type_HTH"/>
</dbReference>
<dbReference type="Proteomes" id="UP001500187">
    <property type="component" value="Unassembled WGS sequence"/>
</dbReference>
<dbReference type="InterPro" id="IPR010359">
    <property type="entry name" value="IrrE_HExxH"/>
</dbReference>